<protein>
    <submittedName>
        <fullName evidence="2">Uncharacterized protein</fullName>
    </submittedName>
</protein>
<feature type="compositionally biased region" description="Acidic residues" evidence="1">
    <location>
        <begin position="1"/>
        <end position="14"/>
    </location>
</feature>
<feature type="compositionally biased region" description="Polar residues" evidence="1">
    <location>
        <begin position="583"/>
        <end position="609"/>
    </location>
</feature>
<reference evidence="2 3" key="1">
    <citation type="submission" date="2024-10" db="EMBL/GenBank/DDBJ databases">
        <title>Updated reference genomes for cyclostephanoid diatoms.</title>
        <authorList>
            <person name="Roberts W.R."/>
            <person name="Alverson A.J."/>
        </authorList>
    </citation>
    <scope>NUCLEOTIDE SEQUENCE [LARGE SCALE GENOMIC DNA]</scope>
    <source>
        <strain evidence="2 3">AJA232-27</strain>
    </source>
</reference>
<feature type="region of interest" description="Disordered" evidence="1">
    <location>
        <begin position="621"/>
        <end position="662"/>
    </location>
</feature>
<proteinExistence type="predicted"/>
<feature type="region of interest" description="Disordered" evidence="1">
    <location>
        <begin position="1"/>
        <end position="108"/>
    </location>
</feature>
<dbReference type="AlphaFoldDB" id="A0ABD3MCI0"/>
<gene>
    <name evidence="2" type="ORF">ACHAWU_009768</name>
</gene>
<keyword evidence="3" id="KW-1185">Reference proteome</keyword>
<evidence type="ECO:0000313" key="2">
    <source>
        <dbReference type="EMBL" id="KAL3759621.1"/>
    </source>
</evidence>
<dbReference type="Proteomes" id="UP001530293">
    <property type="component" value="Unassembled WGS sequence"/>
</dbReference>
<dbReference type="EMBL" id="JALLBG020000199">
    <property type="protein sequence ID" value="KAL3759621.1"/>
    <property type="molecule type" value="Genomic_DNA"/>
</dbReference>
<feature type="compositionally biased region" description="Basic and acidic residues" evidence="1">
    <location>
        <begin position="291"/>
        <end position="302"/>
    </location>
</feature>
<comment type="caution">
    <text evidence="2">The sequence shown here is derived from an EMBL/GenBank/DDBJ whole genome shotgun (WGS) entry which is preliminary data.</text>
</comment>
<organism evidence="2 3">
    <name type="scientific">Discostella pseudostelligera</name>
    <dbReference type="NCBI Taxonomy" id="259834"/>
    <lineage>
        <taxon>Eukaryota</taxon>
        <taxon>Sar</taxon>
        <taxon>Stramenopiles</taxon>
        <taxon>Ochrophyta</taxon>
        <taxon>Bacillariophyta</taxon>
        <taxon>Coscinodiscophyceae</taxon>
        <taxon>Thalassiosirophycidae</taxon>
        <taxon>Stephanodiscales</taxon>
        <taxon>Stephanodiscaceae</taxon>
        <taxon>Discostella</taxon>
    </lineage>
</organism>
<feature type="compositionally biased region" description="Polar residues" evidence="1">
    <location>
        <begin position="557"/>
        <end position="571"/>
    </location>
</feature>
<feature type="region of interest" description="Disordered" evidence="1">
    <location>
        <begin position="539"/>
        <end position="609"/>
    </location>
</feature>
<feature type="compositionally biased region" description="Low complexity" evidence="1">
    <location>
        <begin position="621"/>
        <end position="633"/>
    </location>
</feature>
<sequence length="695" mass="77511">MWDNDDSMPIELDLEFGTAYGDSDCGEGHRRGQLMGAPNNEDGDGGNVYESDSYYRDDFNDIAVQDNQDDDGSDDDAISEDAEGVDASGDGDEDGEFASSQSSTKMPRKLYQPSSLLHIATKMVASNLDMINPGAIGLLSEYHWDAVVQERARKHENAARGTNDMESSTSEKALPLIAMDGNSGKRWLPPLSEKFLIPIEQHPNNVHLSKSKMADDLLWQEIVDYTFSGMNRPQSLEFPYNIVKERLKKVVDDLLEIMARPLTEDEFTESLGATHVGDEGQDENSQKRRRKDESDEACHEDSTATACDISPSELYQHSLKIDSRDRTNYLHFILFQLTQTPMDVELLAETGIGKSLNKSIKTMKKLIKHIVPDDMENEKSLFGYPRFWKPCRWDDLYPSEQYAWSHIRRWETLKTPLEVMQQIVQDWKDMASLENGVDTASPPPPAKKQSLEINQLPIPIATCGRGKNISLSQHQIDMKLLHSSPDWRSLYQSLQNREEMVKKMQGDRVRSIRENLEKARPKIGKVVLKKAVGRVRGRDDNVVSGTQGKHPFGMNVGSHQSLKGSISAQSRQQERREAILSKSLGNRSRKQQLSQNASSHSSNGKLSQIRSESKIAASWSKSSISDANATSSSFGSAVARANGSNGKKRQRPGSQVCVELGHGKQMKLPSSYAAGAGKTVGAYSSLQKKMSQNKK</sequence>
<feature type="compositionally biased region" description="Acidic residues" evidence="1">
    <location>
        <begin position="67"/>
        <end position="96"/>
    </location>
</feature>
<accession>A0ABD3MCI0</accession>
<name>A0ABD3MCI0_9STRA</name>
<feature type="region of interest" description="Disordered" evidence="1">
    <location>
        <begin position="269"/>
        <end position="303"/>
    </location>
</feature>
<evidence type="ECO:0000256" key="1">
    <source>
        <dbReference type="SAM" id="MobiDB-lite"/>
    </source>
</evidence>
<evidence type="ECO:0000313" key="3">
    <source>
        <dbReference type="Proteomes" id="UP001530293"/>
    </source>
</evidence>